<reference evidence="1 2" key="1">
    <citation type="submission" date="2020-08" db="EMBL/GenBank/DDBJ databases">
        <title>The Agave Microbiome: Exploring the role of microbial communities in plant adaptations to desert environments.</title>
        <authorList>
            <person name="Partida-Martinez L.P."/>
        </authorList>
    </citation>
    <scope>NUCLEOTIDE SEQUENCE [LARGE SCALE GENOMIC DNA]</scope>
    <source>
        <strain evidence="1 2">AS3.12</strain>
    </source>
</reference>
<dbReference type="InterPro" id="IPR010371">
    <property type="entry name" value="YBR137W-like"/>
</dbReference>
<accession>A0A7X0JNU4</accession>
<evidence type="ECO:0000313" key="1">
    <source>
        <dbReference type="EMBL" id="MBB6511060.1"/>
    </source>
</evidence>
<dbReference type="SUPFAM" id="SSF143744">
    <property type="entry name" value="GlcG-like"/>
    <property type="match status" value="1"/>
</dbReference>
<gene>
    <name evidence="1" type="ORF">F4695_004457</name>
</gene>
<sequence length="163" mass="17615">MPAPQTVEGLMAEESDLALARFDYGTAWELGSEMRGIAAEANLPVAIEITHQGAVVFSTLLPGATPDNIAWARRKRLVVEHFQHSSLYMRLLCEKNGVDFHSRYRLAQADYAASGGGVPIMVSGVGLVGVVAVSGLPDIEDHALVTSVLRQLFKSRGSHESRE</sequence>
<dbReference type="PIRSF" id="PIRSF008757">
    <property type="entry name" value="UCP008757"/>
    <property type="match status" value="1"/>
</dbReference>
<dbReference type="Pfam" id="PF03928">
    <property type="entry name" value="HbpS-like"/>
    <property type="match status" value="1"/>
</dbReference>
<dbReference type="EMBL" id="JACHBU010000016">
    <property type="protein sequence ID" value="MBB6511060.1"/>
    <property type="molecule type" value="Genomic_DNA"/>
</dbReference>
<dbReference type="InterPro" id="IPR005624">
    <property type="entry name" value="PduO/GlcC-like"/>
</dbReference>
<dbReference type="Gene3D" id="3.30.450.150">
    <property type="entry name" value="Haem-degrading domain"/>
    <property type="match status" value="1"/>
</dbReference>
<dbReference type="PANTHER" id="PTHR28255:SF1">
    <property type="entry name" value="UPF0303 PROTEIN YBR137W"/>
    <property type="match status" value="1"/>
</dbReference>
<dbReference type="InterPro" id="IPR038084">
    <property type="entry name" value="PduO/GlcC-like_sf"/>
</dbReference>
<dbReference type="AlphaFoldDB" id="A0A7X0JNU4"/>
<proteinExistence type="predicted"/>
<protein>
    <submittedName>
        <fullName evidence="1">Uncharacterized protein (UPF0303 family)</fullName>
    </submittedName>
</protein>
<keyword evidence="2" id="KW-1185">Reference proteome</keyword>
<name>A0A7X0JNU4_9HYPH</name>
<evidence type="ECO:0000313" key="2">
    <source>
        <dbReference type="Proteomes" id="UP000585437"/>
    </source>
</evidence>
<dbReference type="RefSeq" id="WP_184656073.1">
    <property type="nucleotide sequence ID" value="NZ_JACHBU010000016.1"/>
</dbReference>
<organism evidence="1 2">
    <name type="scientific">Rhizobium soli</name>
    <dbReference type="NCBI Taxonomy" id="424798"/>
    <lineage>
        <taxon>Bacteria</taxon>
        <taxon>Pseudomonadati</taxon>
        <taxon>Pseudomonadota</taxon>
        <taxon>Alphaproteobacteria</taxon>
        <taxon>Hyphomicrobiales</taxon>
        <taxon>Rhizobiaceae</taxon>
        <taxon>Rhizobium/Agrobacterium group</taxon>
        <taxon>Rhizobium</taxon>
    </lineage>
</organism>
<dbReference type="Proteomes" id="UP000585437">
    <property type="component" value="Unassembled WGS sequence"/>
</dbReference>
<dbReference type="NCBIfam" id="NF002696">
    <property type="entry name" value="PRK02487.1-5"/>
    <property type="match status" value="1"/>
</dbReference>
<comment type="caution">
    <text evidence="1">The sequence shown here is derived from an EMBL/GenBank/DDBJ whole genome shotgun (WGS) entry which is preliminary data.</text>
</comment>
<dbReference type="PANTHER" id="PTHR28255">
    <property type="match status" value="1"/>
</dbReference>